<evidence type="ECO:0000256" key="13">
    <source>
        <dbReference type="ARBA" id="ARBA00022915"/>
    </source>
</evidence>
<evidence type="ECO:0000256" key="8">
    <source>
        <dbReference type="ARBA" id="ARBA00022605"/>
    </source>
</evidence>
<evidence type="ECO:0000256" key="5">
    <source>
        <dbReference type="ARBA" id="ARBA00010122"/>
    </source>
</evidence>
<keyword evidence="10 16" id="KW-0547">Nucleotide-binding</keyword>
<dbReference type="CDD" id="cd04261">
    <property type="entry name" value="AAK_AKii-LysC-BS"/>
    <property type="match status" value="1"/>
</dbReference>
<evidence type="ECO:0000256" key="7">
    <source>
        <dbReference type="ARBA" id="ARBA00016273"/>
    </source>
</evidence>
<comment type="similarity">
    <text evidence="5 17">Belongs to the aspartokinase family.</text>
</comment>
<dbReference type="UniPathway" id="UPA00050">
    <property type="reaction ID" value="UER00461"/>
</dbReference>
<feature type="domain" description="ACT" evidence="19">
    <location>
        <begin position="267"/>
        <end position="351"/>
    </location>
</feature>
<dbReference type="Pfam" id="PF00696">
    <property type="entry name" value="AA_kinase"/>
    <property type="match status" value="1"/>
</dbReference>
<dbReference type="NCBIfam" id="NF005155">
    <property type="entry name" value="PRK06635.1-4"/>
    <property type="match status" value="1"/>
</dbReference>
<dbReference type="UniPathway" id="UPA00034">
    <property type="reaction ID" value="UER00015"/>
</dbReference>
<dbReference type="PROSITE" id="PS51671">
    <property type="entry name" value="ACT"/>
    <property type="match status" value="1"/>
</dbReference>
<dbReference type="SMR" id="A0A6J4CVJ9"/>
<dbReference type="InterPro" id="IPR018042">
    <property type="entry name" value="Aspartate_kinase_CS"/>
</dbReference>
<accession>A0A6J4CVJ9</accession>
<dbReference type="InterPro" id="IPR005260">
    <property type="entry name" value="Asp_kin_monofn"/>
</dbReference>
<dbReference type="FunFam" id="3.40.1160.10:FF:000002">
    <property type="entry name" value="Aspartokinase"/>
    <property type="match status" value="1"/>
</dbReference>
<feature type="binding site" evidence="16">
    <location>
        <begin position="7"/>
        <end position="10"/>
    </location>
    <ligand>
        <name>ATP</name>
        <dbReference type="ChEBI" id="CHEBI:30616"/>
    </ligand>
</feature>
<dbReference type="GO" id="GO:0005524">
    <property type="term" value="F:ATP binding"/>
    <property type="evidence" value="ECO:0007669"/>
    <property type="project" value="UniProtKB-KW"/>
</dbReference>
<evidence type="ECO:0000313" key="20">
    <source>
        <dbReference type="EMBL" id="BCD58484.1"/>
    </source>
</evidence>
<dbReference type="NCBIfam" id="NF005153">
    <property type="entry name" value="PRK06635.1-1"/>
    <property type="match status" value="1"/>
</dbReference>
<dbReference type="GO" id="GO:0009090">
    <property type="term" value="P:homoserine biosynthetic process"/>
    <property type="evidence" value="ECO:0007669"/>
    <property type="project" value="TreeGrafter"/>
</dbReference>
<evidence type="ECO:0000256" key="4">
    <source>
        <dbReference type="ARBA" id="ARBA00005139"/>
    </source>
</evidence>
<feature type="binding site" evidence="16">
    <location>
        <position position="47"/>
    </location>
    <ligand>
        <name>substrate</name>
    </ligand>
</feature>
<keyword evidence="14" id="KW-0457">Lysine biosynthesis</keyword>
<dbReference type="EC" id="2.7.2.4" evidence="6 17"/>
<keyword evidence="13" id="KW-0220">Diaminopimelate biosynthesis</keyword>
<comment type="pathway">
    <text evidence="4 18">Amino-acid biosynthesis; L-threonine biosynthesis; L-threonine from L-aspartate: step 1/5.</text>
</comment>
<evidence type="ECO:0000259" key="19">
    <source>
        <dbReference type="PROSITE" id="PS51671"/>
    </source>
</evidence>
<dbReference type="InterPro" id="IPR001048">
    <property type="entry name" value="Asp/Glu/Uridylate_kinase"/>
</dbReference>
<evidence type="ECO:0000256" key="12">
    <source>
        <dbReference type="ARBA" id="ARBA00022840"/>
    </source>
</evidence>
<dbReference type="CDD" id="cd04913">
    <property type="entry name" value="ACT_AKii-LysC-BS-like_1"/>
    <property type="match status" value="1"/>
</dbReference>
<evidence type="ECO:0000256" key="11">
    <source>
        <dbReference type="ARBA" id="ARBA00022777"/>
    </source>
</evidence>
<dbReference type="GO" id="GO:0019877">
    <property type="term" value="P:diaminopimelate biosynthetic process"/>
    <property type="evidence" value="ECO:0007669"/>
    <property type="project" value="UniProtKB-KW"/>
</dbReference>
<gene>
    <name evidence="20" type="primary">pldC</name>
</gene>
<evidence type="ECO:0000256" key="10">
    <source>
        <dbReference type="ARBA" id="ARBA00022741"/>
    </source>
</evidence>
<dbReference type="InterPro" id="IPR001341">
    <property type="entry name" value="Asp_kinase"/>
</dbReference>
<feature type="binding site" evidence="16">
    <location>
        <position position="74"/>
    </location>
    <ligand>
        <name>substrate</name>
    </ligand>
</feature>
<feature type="binding site" evidence="16">
    <location>
        <begin position="210"/>
        <end position="211"/>
    </location>
    <ligand>
        <name>ATP</name>
        <dbReference type="ChEBI" id="CHEBI:30616"/>
    </ligand>
</feature>
<keyword evidence="11 17" id="KW-0418">Kinase</keyword>
<dbReference type="NCBIfam" id="NF005154">
    <property type="entry name" value="PRK06635.1-2"/>
    <property type="match status" value="1"/>
</dbReference>
<dbReference type="InterPro" id="IPR041740">
    <property type="entry name" value="AKii-LysC-BS"/>
</dbReference>
<comment type="pathway">
    <text evidence="2 18">Amino-acid biosynthesis; L-lysine biosynthesis via DAP pathway; (S)-tetrahydrodipicolinate from L-aspartate: step 1/4.</text>
</comment>
<dbReference type="PANTHER" id="PTHR21499:SF3">
    <property type="entry name" value="ASPARTOKINASE"/>
    <property type="match status" value="1"/>
</dbReference>
<dbReference type="UniPathway" id="UPA00051">
    <property type="reaction ID" value="UER00462"/>
</dbReference>
<dbReference type="Gene3D" id="3.30.70.260">
    <property type="match status" value="2"/>
</dbReference>
<evidence type="ECO:0000256" key="15">
    <source>
        <dbReference type="ARBA" id="ARBA00047872"/>
    </source>
</evidence>
<proteinExistence type="inferred from homology"/>
<evidence type="ECO:0000256" key="2">
    <source>
        <dbReference type="ARBA" id="ARBA00004766"/>
    </source>
</evidence>
<evidence type="ECO:0000256" key="14">
    <source>
        <dbReference type="ARBA" id="ARBA00023154"/>
    </source>
</evidence>
<dbReference type="PIRSF" id="PIRSF000726">
    <property type="entry name" value="Asp_kin"/>
    <property type="match status" value="1"/>
</dbReference>
<evidence type="ECO:0000256" key="9">
    <source>
        <dbReference type="ARBA" id="ARBA00022679"/>
    </source>
</evidence>
<dbReference type="InterPro" id="IPR045865">
    <property type="entry name" value="ACT-like_dom_sf"/>
</dbReference>
<dbReference type="PANTHER" id="PTHR21499">
    <property type="entry name" value="ASPARTATE KINASE"/>
    <property type="match status" value="1"/>
</dbReference>
<evidence type="ECO:0000256" key="16">
    <source>
        <dbReference type="PIRSR" id="PIRSR000726-1"/>
    </source>
</evidence>
<keyword evidence="12 16" id="KW-0067">ATP-binding</keyword>
<feature type="binding site" evidence="16">
    <location>
        <begin position="174"/>
        <end position="175"/>
    </location>
    <ligand>
        <name>ATP</name>
        <dbReference type="ChEBI" id="CHEBI:30616"/>
    </ligand>
</feature>
<evidence type="ECO:0000256" key="6">
    <source>
        <dbReference type="ARBA" id="ARBA00013059"/>
    </source>
</evidence>
<dbReference type="EMBL" id="LC537598">
    <property type="protein sequence ID" value="BCD58484.1"/>
    <property type="molecule type" value="Genomic_DNA"/>
</dbReference>
<dbReference type="AlphaFoldDB" id="A0A6J4CVJ9"/>
<dbReference type="Pfam" id="PF22468">
    <property type="entry name" value="ACT_9"/>
    <property type="match status" value="1"/>
</dbReference>
<dbReference type="GO" id="GO:0005829">
    <property type="term" value="C:cytosol"/>
    <property type="evidence" value="ECO:0007669"/>
    <property type="project" value="TreeGrafter"/>
</dbReference>
<dbReference type="PROSITE" id="PS00324">
    <property type="entry name" value="ASPARTOKINASE"/>
    <property type="match status" value="1"/>
</dbReference>
<feature type="binding site" evidence="16">
    <location>
        <position position="180"/>
    </location>
    <ligand>
        <name>ATP</name>
        <dbReference type="ChEBI" id="CHEBI:30616"/>
    </ligand>
</feature>
<keyword evidence="9 17" id="KW-0808">Transferase</keyword>
<dbReference type="GO" id="GO:0004072">
    <property type="term" value="F:aspartate kinase activity"/>
    <property type="evidence" value="ECO:0007669"/>
    <property type="project" value="UniProtKB-EC"/>
</dbReference>
<organism evidence="20">
    <name type="scientific">Streptomyces celluloflavus</name>
    <dbReference type="NCBI Taxonomy" id="58344"/>
    <lineage>
        <taxon>Bacteria</taxon>
        <taxon>Bacillati</taxon>
        <taxon>Actinomycetota</taxon>
        <taxon>Actinomycetes</taxon>
        <taxon>Kitasatosporales</taxon>
        <taxon>Streptomycetaceae</taxon>
        <taxon>Streptomyces</taxon>
    </lineage>
</organism>
<keyword evidence="8 18" id="KW-0028">Amino-acid biosynthesis</keyword>
<evidence type="ECO:0000256" key="3">
    <source>
        <dbReference type="ARBA" id="ARBA00004986"/>
    </source>
</evidence>
<sequence>MALIVQKYGGSSVHDVERITRVAEQIVATRKAGHDVVVVVSAMGDTTDKLLDLARQAAPLPVPRELDMLLTAGERISHALVAIAIHALGGQACSFSGPQAGVLTTPAHGRARIIDVVPHRVRQILDRGQIAVVAGFQGLSRETEEITTLGRGGSDTTAVALAAALKADVCEIYTDVDGVYTADPRIVPAARKLDVVPYDVMQEMAAAGTKVLALRSVEYARCHGVPLHVRSSFHRDPGTMVTGTAKAPSAERAALTGIAHDRSGARLTVTGVPDRDGLAARVLRSVVDAQGDVDIVVRNASAADGHSDLTIVLSGESGPAAVAALEEQRTDLGFARLAYDEGVGKVSLVGSGIRTLPGVTAAFCAALAAAGIGVDTMTTSELRISALCGAAQLDDAVRALHDTFDLAAPQGALVGAGSGR</sequence>
<comment type="catalytic activity">
    <reaction evidence="15 17">
        <text>L-aspartate + ATP = 4-phospho-L-aspartate + ADP</text>
        <dbReference type="Rhea" id="RHEA:23776"/>
        <dbReference type="ChEBI" id="CHEBI:29991"/>
        <dbReference type="ChEBI" id="CHEBI:30616"/>
        <dbReference type="ChEBI" id="CHEBI:57535"/>
        <dbReference type="ChEBI" id="CHEBI:456216"/>
        <dbReference type="EC" id="2.7.2.4"/>
    </reaction>
</comment>
<dbReference type="GO" id="GO:0009088">
    <property type="term" value="P:threonine biosynthetic process"/>
    <property type="evidence" value="ECO:0007669"/>
    <property type="project" value="UniProtKB-UniPathway"/>
</dbReference>
<name>A0A6J4CVJ9_9ACTN</name>
<dbReference type="InterPro" id="IPR054352">
    <property type="entry name" value="ACT_Aspartokinase"/>
</dbReference>
<dbReference type="Gene3D" id="3.40.1160.10">
    <property type="entry name" value="Acetylglutamate kinase-like"/>
    <property type="match status" value="1"/>
</dbReference>
<dbReference type="GO" id="GO:0009089">
    <property type="term" value="P:lysine biosynthetic process via diaminopimelate"/>
    <property type="evidence" value="ECO:0007669"/>
    <property type="project" value="UniProtKB-UniPathway"/>
</dbReference>
<dbReference type="NCBIfam" id="TIGR00657">
    <property type="entry name" value="asp_kinases"/>
    <property type="match status" value="1"/>
</dbReference>
<dbReference type="SUPFAM" id="SSF55021">
    <property type="entry name" value="ACT-like"/>
    <property type="match status" value="2"/>
</dbReference>
<dbReference type="SUPFAM" id="SSF53633">
    <property type="entry name" value="Carbamate kinase-like"/>
    <property type="match status" value="1"/>
</dbReference>
<evidence type="ECO:0000256" key="1">
    <source>
        <dbReference type="ARBA" id="ARBA00002843"/>
    </source>
</evidence>
<comment type="pathway">
    <text evidence="3 18">Amino-acid biosynthesis; L-methionine biosynthesis via de novo pathway; L-homoserine from L-aspartate: step 1/3.</text>
</comment>
<feature type="binding site" evidence="16">
    <location>
        <position position="185"/>
    </location>
    <ligand>
        <name>ATP</name>
        <dbReference type="ChEBI" id="CHEBI:30616"/>
    </ligand>
</feature>
<evidence type="ECO:0000256" key="18">
    <source>
        <dbReference type="RuleBase" id="RU004249"/>
    </source>
</evidence>
<dbReference type="InterPro" id="IPR036393">
    <property type="entry name" value="AceGlu_kinase-like_sf"/>
</dbReference>
<protein>
    <recommendedName>
        <fullName evidence="7 17">Aspartokinase</fullName>
        <ecNumber evidence="6 17">2.7.2.4</ecNumber>
    </recommendedName>
</protein>
<reference evidence="20" key="1">
    <citation type="journal article" date="2020" name="ACS Chem. Biol.">
        <title>The stereocontrolled biosynthesis of mirror-symmetric 2,4-diaminobutyric acid homopolymers is critically governed by adenylation activations.</title>
        <authorList>
            <person name="Yamanaka K."/>
            <person name="Fukumoto H."/>
            <person name="Takehara M."/>
            <person name="Hamano Y."/>
            <person name="Oikawa T."/>
        </authorList>
    </citation>
    <scope>NUCLEOTIDE SEQUENCE</scope>
    <source>
        <strain evidence="20">USE-31</strain>
    </source>
</reference>
<dbReference type="InterPro" id="IPR002912">
    <property type="entry name" value="ACT_dom"/>
</dbReference>
<comment type="function">
    <text evidence="1">Catalyzes the phosphorylation of the beta-carboxyl group of aspartic acid with ATP to yield 4-phospho-L-aspartate, which is involved in the branched biosynthetic pathway leading to the biosynthesis of amino acids lysine, threonine, isoleucine and methionine.</text>
</comment>
<evidence type="ECO:0000256" key="17">
    <source>
        <dbReference type="RuleBase" id="RU003448"/>
    </source>
</evidence>